<feature type="signal peptide" evidence="1">
    <location>
        <begin position="1"/>
        <end position="28"/>
    </location>
</feature>
<evidence type="ECO:0000313" key="2">
    <source>
        <dbReference type="EMBL" id="ASK68435.1"/>
    </source>
</evidence>
<dbReference type="KEGG" id="sbj:CF168_05860"/>
<dbReference type="Pfam" id="PF02635">
    <property type="entry name" value="DsrE"/>
    <property type="match status" value="1"/>
</dbReference>
<dbReference type="InterPro" id="IPR027396">
    <property type="entry name" value="DsrEFH-like"/>
</dbReference>
<keyword evidence="1" id="KW-0732">Signal</keyword>
<dbReference type="PANTHER" id="PTHR37691">
    <property type="entry name" value="BLR3518 PROTEIN"/>
    <property type="match status" value="1"/>
</dbReference>
<protein>
    <submittedName>
        <fullName evidence="2">Uncharacterized protein</fullName>
    </submittedName>
</protein>
<feature type="chain" id="PRO_5012917075" evidence="1">
    <location>
        <begin position="29"/>
        <end position="188"/>
    </location>
</feature>
<keyword evidence="3" id="KW-1185">Reference proteome</keyword>
<dbReference type="PANTHER" id="PTHR37691:SF1">
    <property type="entry name" value="BLR3518 PROTEIN"/>
    <property type="match status" value="1"/>
</dbReference>
<accession>A0A220UJZ7</accession>
<name>A0A220UJZ7_9GAMM</name>
<dbReference type="InterPro" id="IPR003787">
    <property type="entry name" value="Sulphur_relay_DsrE/F-like"/>
</dbReference>
<dbReference type="PROSITE" id="PS51257">
    <property type="entry name" value="PROKAR_LIPOPROTEIN"/>
    <property type="match status" value="1"/>
</dbReference>
<dbReference type="RefSeq" id="WP_089067276.1">
    <property type="nucleotide sequence ID" value="NZ_CP022358.1"/>
</dbReference>
<sequence length="188" mass="19781">MQPKSHHTKTLKAMTMALLVGLSCAAHAGADSFAPGTAIPEFGQVAKVESNLAIPAGMKFKVAFDMSKAADVGQVNRQLDSLARFINMHVAAGVKESDIELAMVVHGSAVGDLADDSFYAKQHNGAQNPNKALVKTLVAHGVKFYICGQSAAYFDLHNASLLPGVDMALSAMTAHAILAQQGFSQNPF</sequence>
<reference evidence="2 3" key="1">
    <citation type="submission" date="2017-07" db="EMBL/GenBank/DDBJ databases">
        <title>Phenotypical and genomic characterization of a clinical isolate of Shewanella bicestrii sp. nov. producing an extended-spectrum beta-lactamase and a new oxacillinase variant.</title>
        <authorList>
            <person name="Jousset A.B."/>
            <person name="Bonnin R.A."/>
            <person name="Girlich D."/>
            <person name="Dabos L."/>
            <person name="Potron A."/>
            <person name="Dortet L."/>
            <person name="Glaser P."/>
            <person name="Naas T."/>
        </authorList>
    </citation>
    <scope>NUCLEOTIDE SEQUENCE [LARGE SCALE GENOMIC DNA]</scope>
    <source>
        <strain evidence="2 3">JAB-1</strain>
    </source>
</reference>
<dbReference type="AlphaFoldDB" id="A0A220UJZ7"/>
<organism evidence="2 3">
    <name type="scientific">Shewanella bicestrii</name>
    <dbReference type="NCBI Taxonomy" id="2018305"/>
    <lineage>
        <taxon>Bacteria</taxon>
        <taxon>Pseudomonadati</taxon>
        <taxon>Pseudomonadota</taxon>
        <taxon>Gammaproteobacteria</taxon>
        <taxon>Alteromonadales</taxon>
        <taxon>Shewanellaceae</taxon>
        <taxon>Shewanella</taxon>
    </lineage>
</organism>
<evidence type="ECO:0000313" key="3">
    <source>
        <dbReference type="Proteomes" id="UP000198367"/>
    </source>
</evidence>
<dbReference type="Proteomes" id="UP000198367">
    <property type="component" value="Chromosome"/>
</dbReference>
<dbReference type="Gene3D" id="3.40.1260.10">
    <property type="entry name" value="DsrEFH-like"/>
    <property type="match status" value="1"/>
</dbReference>
<proteinExistence type="predicted"/>
<dbReference type="EMBL" id="CP022358">
    <property type="protein sequence ID" value="ASK68435.1"/>
    <property type="molecule type" value="Genomic_DNA"/>
</dbReference>
<dbReference type="SUPFAM" id="SSF75169">
    <property type="entry name" value="DsrEFH-like"/>
    <property type="match status" value="1"/>
</dbReference>
<gene>
    <name evidence="2" type="ORF">CF168_05860</name>
</gene>
<evidence type="ECO:0000256" key="1">
    <source>
        <dbReference type="SAM" id="SignalP"/>
    </source>
</evidence>